<dbReference type="PANTHER" id="PTHR31389">
    <property type="entry name" value="LD39211P"/>
    <property type="match status" value="1"/>
</dbReference>
<evidence type="ECO:0000313" key="2">
    <source>
        <dbReference type="EMBL" id="ORZ08603.1"/>
    </source>
</evidence>
<feature type="chain" id="PRO_5011987347" evidence="1">
    <location>
        <begin position="28"/>
        <end position="386"/>
    </location>
</feature>
<keyword evidence="3" id="KW-1185">Reference proteome</keyword>
<accession>A0A1X2I3I0</accession>
<dbReference type="OrthoDB" id="5954868at2759"/>
<protein>
    <submittedName>
        <fullName evidence="2">Uncharacterized protein</fullName>
    </submittedName>
</protein>
<proteinExistence type="predicted"/>
<feature type="signal peptide" evidence="1">
    <location>
        <begin position="1"/>
        <end position="27"/>
    </location>
</feature>
<dbReference type="EMBL" id="MCGE01000030">
    <property type="protein sequence ID" value="ORZ08603.1"/>
    <property type="molecule type" value="Genomic_DNA"/>
</dbReference>
<keyword evidence="1" id="KW-0732">Signal</keyword>
<organism evidence="2 3">
    <name type="scientific">Absidia repens</name>
    <dbReference type="NCBI Taxonomy" id="90262"/>
    <lineage>
        <taxon>Eukaryota</taxon>
        <taxon>Fungi</taxon>
        <taxon>Fungi incertae sedis</taxon>
        <taxon>Mucoromycota</taxon>
        <taxon>Mucoromycotina</taxon>
        <taxon>Mucoromycetes</taxon>
        <taxon>Mucorales</taxon>
        <taxon>Cunninghamellaceae</taxon>
        <taxon>Absidia</taxon>
    </lineage>
</organism>
<reference evidence="2 3" key="1">
    <citation type="submission" date="2016-07" db="EMBL/GenBank/DDBJ databases">
        <title>Pervasive Adenine N6-methylation of Active Genes in Fungi.</title>
        <authorList>
            <consortium name="DOE Joint Genome Institute"/>
            <person name="Mondo S.J."/>
            <person name="Dannebaum R.O."/>
            <person name="Kuo R.C."/>
            <person name="Labutti K."/>
            <person name="Haridas S."/>
            <person name="Kuo A."/>
            <person name="Salamov A."/>
            <person name="Ahrendt S.R."/>
            <person name="Lipzen A."/>
            <person name="Sullivan W."/>
            <person name="Andreopoulos W.B."/>
            <person name="Clum A."/>
            <person name="Lindquist E."/>
            <person name="Daum C."/>
            <person name="Ramamoorthy G.K."/>
            <person name="Gryganskyi A."/>
            <person name="Culley D."/>
            <person name="Magnuson J.K."/>
            <person name="James T.Y."/>
            <person name="O'Malley M.A."/>
            <person name="Stajich J.E."/>
            <person name="Spatafora J.W."/>
            <person name="Visel A."/>
            <person name="Grigoriev I.V."/>
        </authorList>
    </citation>
    <scope>NUCLEOTIDE SEQUENCE [LARGE SCALE GENOMIC DNA]</scope>
    <source>
        <strain evidence="2 3">NRRL 1336</strain>
    </source>
</reference>
<evidence type="ECO:0000256" key="1">
    <source>
        <dbReference type="SAM" id="SignalP"/>
    </source>
</evidence>
<gene>
    <name evidence="2" type="ORF">BCR42DRAFT_441994</name>
</gene>
<sequence length="386" mass="44302">MSFVQYIFFVCLFVFCFFSSWEVQTRSKKIMICPTTINKDIAIQGQRIVIEGTSCVISTTIDDIKLRQTPFSSTIPSGPPYTIITAASANHLCALENLLYTLYDYRAQMANFPRVVVYNLGVNETSQLGVLTQLHNNGLMDELITFDYEKYPDFWDISKNAGEYGWKTAMVHEQSQRHGGLMVWMDAGNQVSAKFLYHVPTYIAEGDGFWSPRSAYTMSHYTHPAMFDYFHEDPELFAHQINCNGAIFGLDARNQTIVDTIIEPWYQCGLDQNCIAPIGSSRKNHRQDQAALTYLANKSGHTCRWSARFFKVHTHRDIACRATLLERDAQHLLYHPSTVDHSPWTPSDTFDLNNHPHWRYPLPKSTLNRPSSFLHLQQEDSNTEDE</sequence>
<dbReference type="AlphaFoldDB" id="A0A1X2I3I0"/>
<name>A0A1X2I3I0_9FUNG</name>
<comment type="caution">
    <text evidence="2">The sequence shown here is derived from an EMBL/GenBank/DDBJ whole genome shotgun (WGS) entry which is preliminary data.</text>
</comment>
<evidence type="ECO:0000313" key="3">
    <source>
        <dbReference type="Proteomes" id="UP000193560"/>
    </source>
</evidence>
<dbReference type="Proteomes" id="UP000193560">
    <property type="component" value="Unassembled WGS sequence"/>
</dbReference>
<dbReference type="PANTHER" id="PTHR31389:SF4">
    <property type="entry name" value="LD39211P"/>
    <property type="match status" value="1"/>
</dbReference>